<reference evidence="6 7" key="1">
    <citation type="submission" date="2023-05" db="EMBL/GenBank/DDBJ databases">
        <title>Lithophilousrod everest ZFBP1038 complete genpme.</title>
        <authorList>
            <person name="Tian M."/>
        </authorList>
    </citation>
    <scope>NUCLEOTIDE SEQUENCE [LARGE SCALE GENOMIC DNA]</scope>
    <source>
        <strain evidence="6 7">ZFBP1038</strain>
    </source>
</reference>
<feature type="region of interest" description="Disordered" evidence="4">
    <location>
        <begin position="244"/>
        <end position="284"/>
    </location>
</feature>
<dbReference type="EMBL" id="CP090958">
    <property type="protein sequence ID" value="WGW11231.1"/>
    <property type="molecule type" value="Genomic_DNA"/>
</dbReference>
<keyword evidence="1" id="KW-0813">Transport</keyword>
<dbReference type="InterPro" id="IPR003439">
    <property type="entry name" value="ABC_transporter-like_ATP-bd"/>
</dbReference>
<evidence type="ECO:0000256" key="4">
    <source>
        <dbReference type="SAM" id="MobiDB-lite"/>
    </source>
</evidence>
<gene>
    <name evidence="6" type="ORF">LWF01_14195</name>
</gene>
<dbReference type="Pfam" id="PF00005">
    <property type="entry name" value="ABC_tran"/>
    <property type="match status" value="1"/>
</dbReference>
<dbReference type="SMART" id="SM00382">
    <property type="entry name" value="AAA"/>
    <property type="match status" value="1"/>
</dbReference>
<dbReference type="Gene3D" id="3.40.50.300">
    <property type="entry name" value="P-loop containing nucleotide triphosphate hydrolases"/>
    <property type="match status" value="1"/>
</dbReference>
<keyword evidence="3 6" id="KW-0067">ATP-binding</keyword>
<organism evidence="6 7">
    <name type="scientific">Saxibacter everestensis</name>
    <dbReference type="NCBI Taxonomy" id="2909229"/>
    <lineage>
        <taxon>Bacteria</taxon>
        <taxon>Bacillati</taxon>
        <taxon>Actinomycetota</taxon>
        <taxon>Actinomycetes</taxon>
        <taxon>Micrococcales</taxon>
        <taxon>Brevibacteriaceae</taxon>
        <taxon>Saxibacter</taxon>
    </lineage>
</organism>
<dbReference type="InterPro" id="IPR015854">
    <property type="entry name" value="ABC_transpr_LolD-like"/>
</dbReference>
<dbReference type="PANTHER" id="PTHR24220:SF685">
    <property type="entry name" value="ABC TRANSPORTER RELATED"/>
    <property type="match status" value="1"/>
</dbReference>
<evidence type="ECO:0000256" key="3">
    <source>
        <dbReference type="ARBA" id="ARBA00022840"/>
    </source>
</evidence>
<feature type="region of interest" description="Disordered" evidence="4">
    <location>
        <begin position="1"/>
        <end position="24"/>
    </location>
</feature>
<dbReference type="GO" id="GO:0005524">
    <property type="term" value="F:ATP binding"/>
    <property type="evidence" value="ECO:0007669"/>
    <property type="project" value="UniProtKB-KW"/>
</dbReference>
<dbReference type="CDD" id="cd03255">
    <property type="entry name" value="ABC_MJ0796_LolCDE_FtsE"/>
    <property type="match status" value="1"/>
</dbReference>
<accession>A0ABY8QSL4</accession>
<dbReference type="Proteomes" id="UP001209083">
    <property type="component" value="Chromosome"/>
</dbReference>
<dbReference type="RefSeq" id="WP_349638016.1">
    <property type="nucleotide sequence ID" value="NZ_CP090958.1"/>
</dbReference>
<dbReference type="PANTHER" id="PTHR24220">
    <property type="entry name" value="IMPORT ATP-BINDING PROTEIN"/>
    <property type="match status" value="1"/>
</dbReference>
<dbReference type="InterPro" id="IPR003593">
    <property type="entry name" value="AAA+_ATPase"/>
</dbReference>
<feature type="domain" description="ABC transporter" evidence="5">
    <location>
        <begin position="27"/>
        <end position="262"/>
    </location>
</feature>
<dbReference type="InterPro" id="IPR027417">
    <property type="entry name" value="P-loop_NTPase"/>
</dbReference>
<evidence type="ECO:0000313" key="6">
    <source>
        <dbReference type="EMBL" id="WGW11231.1"/>
    </source>
</evidence>
<keyword evidence="7" id="KW-1185">Reference proteome</keyword>
<dbReference type="InterPro" id="IPR017871">
    <property type="entry name" value="ABC_transporter-like_CS"/>
</dbReference>
<dbReference type="PROSITE" id="PS00211">
    <property type="entry name" value="ABC_TRANSPORTER_1"/>
    <property type="match status" value="1"/>
</dbReference>
<evidence type="ECO:0000259" key="5">
    <source>
        <dbReference type="PROSITE" id="PS50893"/>
    </source>
</evidence>
<evidence type="ECO:0000256" key="1">
    <source>
        <dbReference type="ARBA" id="ARBA00022448"/>
    </source>
</evidence>
<name>A0ABY8QSL4_9MICO</name>
<protein>
    <submittedName>
        <fullName evidence="6">ABC transporter ATP-binding protein</fullName>
    </submittedName>
</protein>
<evidence type="ECO:0000313" key="7">
    <source>
        <dbReference type="Proteomes" id="UP001209083"/>
    </source>
</evidence>
<sequence length="284" mass="29898">MTTSDTPHTHSLPNRAQHPSTGNSYVLTGSGLTKSFGPTVALGGVSVQIEAGETTAVMGPSGSGKSTLLHLLAGIVKPDSGSIELAGQEIGQLSERARTELRRSRFGFVFQFGQLLPELPAVENVALPLMLGGMPRQAAEARARELFAPLGLAGMESRRPGELSGGQSQRVAVARALVTSPDVIFADEPTGSLDSRTGTEVMNVLSSACKAHGAALVLVTHDPQVARWCERTIAMRDGRIVAEYRREPGQEPGQESVAQQHPAMPETAPAAQPVTSVLPEAARR</sequence>
<evidence type="ECO:0000256" key="2">
    <source>
        <dbReference type="ARBA" id="ARBA00022741"/>
    </source>
</evidence>
<proteinExistence type="predicted"/>
<dbReference type="SUPFAM" id="SSF52540">
    <property type="entry name" value="P-loop containing nucleoside triphosphate hydrolases"/>
    <property type="match status" value="1"/>
</dbReference>
<dbReference type="PROSITE" id="PS50893">
    <property type="entry name" value="ABC_TRANSPORTER_2"/>
    <property type="match status" value="1"/>
</dbReference>
<keyword evidence="2" id="KW-0547">Nucleotide-binding</keyword>
<dbReference type="InterPro" id="IPR017911">
    <property type="entry name" value="MacB-like_ATP-bd"/>
</dbReference>